<sequence>MTAQPIMDRPPVRLTLAALWTSTMFCYVYGDYFGLYVPGTVSAMDRGLMRPLGHATPTLLVTVALMMAAPALMISLCLLLPRPGCRWANIGFGLFYTLIMAATLDGSPPFYLALALIEMGLTLSVALVAARWPKSGMP</sequence>
<feature type="transmembrane region" description="Helical" evidence="1">
    <location>
        <begin position="87"/>
        <end position="104"/>
    </location>
</feature>
<dbReference type="Proteomes" id="UP001524547">
    <property type="component" value="Unassembled WGS sequence"/>
</dbReference>
<evidence type="ECO:0000313" key="2">
    <source>
        <dbReference type="EMBL" id="MCQ8241785.1"/>
    </source>
</evidence>
<evidence type="ECO:0000313" key="3">
    <source>
        <dbReference type="Proteomes" id="UP001524547"/>
    </source>
</evidence>
<proteinExistence type="predicted"/>
<dbReference type="InterPro" id="IPR046289">
    <property type="entry name" value="DUF6326"/>
</dbReference>
<protein>
    <submittedName>
        <fullName evidence="2">DUF6326 family protein</fullName>
    </submittedName>
</protein>
<feature type="transmembrane region" description="Helical" evidence="1">
    <location>
        <begin position="59"/>
        <end position="80"/>
    </location>
</feature>
<evidence type="ECO:0000256" key="1">
    <source>
        <dbReference type="SAM" id="Phobius"/>
    </source>
</evidence>
<dbReference type="EMBL" id="JAMZEJ010000008">
    <property type="protein sequence ID" value="MCQ8241785.1"/>
    <property type="molecule type" value="Genomic_DNA"/>
</dbReference>
<dbReference type="RefSeq" id="WP_422920540.1">
    <property type="nucleotide sequence ID" value="NZ_JAMZEJ010000008.1"/>
</dbReference>
<reference evidence="2 3" key="1">
    <citation type="submission" date="2022-06" db="EMBL/GenBank/DDBJ databases">
        <title>Rhizosaccharibacter gen. nov. sp. nov. KSS12, endophytic bacteria isolated from sugarcane.</title>
        <authorList>
            <person name="Pitiwittayakul N."/>
        </authorList>
    </citation>
    <scope>NUCLEOTIDE SEQUENCE [LARGE SCALE GENOMIC DNA]</scope>
    <source>
        <strain evidence="2 3">KSS12</strain>
    </source>
</reference>
<feature type="transmembrane region" description="Helical" evidence="1">
    <location>
        <begin position="12"/>
        <end position="30"/>
    </location>
</feature>
<accession>A0ABT1W2D1</accession>
<keyword evidence="1" id="KW-0812">Transmembrane</keyword>
<keyword evidence="1" id="KW-0472">Membrane</keyword>
<organism evidence="2 3">
    <name type="scientific">Rhizosaccharibacter radicis</name>
    <dbReference type="NCBI Taxonomy" id="2782605"/>
    <lineage>
        <taxon>Bacteria</taxon>
        <taxon>Pseudomonadati</taxon>
        <taxon>Pseudomonadota</taxon>
        <taxon>Alphaproteobacteria</taxon>
        <taxon>Acetobacterales</taxon>
        <taxon>Acetobacteraceae</taxon>
        <taxon>Rhizosaccharibacter</taxon>
    </lineage>
</organism>
<keyword evidence="3" id="KW-1185">Reference proteome</keyword>
<comment type="caution">
    <text evidence="2">The sequence shown here is derived from an EMBL/GenBank/DDBJ whole genome shotgun (WGS) entry which is preliminary data.</text>
</comment>
<feature type="transmembrane region" description="Helical" evidence="1">
    <location>
        <begin position="110"/>
        <end position="130"/>
    </location>
</feature>
<keyword evidence="1" id="KW-1133">Transmembrane helix</keyword>
<gene>
    <name evidence="2" type="ORF">NFI88_13165</name>
</gene>
<name>A0ABT1W2D1_9PROT</name>
<dbReference type="Pfam" id="PF19851">
    <property type="entry name" value="DUF6326"/>
    <property type="match status" value="1"/>
</dbReference>